<keyword evidence="10" id="KW-0131">Cell cycle</keyword>
<evidence type="ECO:0000256" key="5">
    <source>
        <dbReference type="ARBA" id="ARBA00030019"/>
    </source>
</evidence>
<feature type="domain" description="SHS2" evidence="9">
    <location>
        <begin position="12"/>
        <end position="210"/>
    </location>
</feature>
<evidence type="ECO:0000256" key="7">
    <source>
        <dbReference type="ARBA" id="ARBA00033103"/>
    </source>
</evidence>
<evidence type="ECO:0000256" key="3">
    <source>
        <dbReference type="ARBA" id="ARBA00017249"/>
    </source>
</evidence>
<evidence type="ECO:0000259" key="9">
    <source>
        <dbReference type="SMART" id="SM00842"/>
    </source>
</evidence>
<evidence type="ECO:0000256" key="6">
    <source>
        <dbReference type="ARBA" id="ARBA00030945"/>
    </source>
</evidence>
<dbReference type="PANTHER" id="PTHR32432:SF3">
    <property type="entry name" value="ETHANOLAMINE UTILIZATION PROTEIN EUTJ"/>
    <property type="match status" value="1"/>
</dbReference>
<name>A0A1H2ZY01_9FIRM</name>
<dbReference type="SUPFAM" id="SSF53067">
    <property type="entry name" value="Actin-like ATPase domain"/>
    <property type="match status" value="2"/>
</dbReference>
<dbReference type="PROSITE" id="PS50889">
    <property type="entry name" value="S4"/>
    <property type="match status" value="1"/>
</dbReference>
<sequence>MEQLDKLREELFFSLDIGTRTVIGIAGVYTNEEKFKILAHSIREHKKRHMYDGQIHDIDGVTELVKEIKSDLERKLDISLKKVSIAAAGRSLKTCKVRVDKELGNNVEIKRNIVEVLELEAVQKAQEIINDNEEQNRFKYYNIGYTVINYYLNDNTMNKLEGHRGDKIGVEILATFLPQMVVEGLYTVISKSGLEVGNITLEPIAALSVAIKEELRLLNLALVDIGAGTSDIAITKDGKIIAYAMTSKAGDEITEAISKKYLLDFSTSEKLKIKLNSQEEHEFLDVVGVKHKLTTREIVASIYETIEDIANEIVEKIIEFNGKAPSAVFLIGGSSQMPGLRECIAEKLGLPKERVSIRDTSFIENLENLDSNLKGPDIITPIGIALESITRKYKNFIEITFNGEEVRLFNAERIKVSDILVLTGYNPRKLIPKLGDNFVYFVNGERRVLLGEDGVEAKIYVNDIIGNLNTPLYDGDVVRIVEATQGEKPKPFLSQCVSLEEKVTINGKQYNLVKEIRINGNIVKNNPILEEGDRIEIIKIENLEELLKDTDEISFVSNILINGEEADLKTPLNKGDEIVIRRSKKIILYVNGKEMVINHNKDKFIFVDIFDYIDFDLSRPRGNLILRINGKDAEYMAPLKDGDEIEIYWSK</sequence>
<organism evidence="10 11">
    <name type="scientific">Tepidimicrobium xylanilyticum</name>
    <dbReference type="NCBI Taxonomy" id="1123352"/>
    <lineage>
        <taxon>Bacteria</taxon>
        <taxon>Bacillati</taxon>
        <taxon>Bacillota</taxon>
        <taxon>Tissierellia</taxon>
        <taxon>Tissierellales</taxon>
        <taxon>Tepidimicrobiaceae</taxon>
        <taxon>Tepidimicrobium</taxon>
    </lineage>
</organism>
<dbReference type="SMART" id="SM00842">
    <property type="entry name" value="FtsA"/>
    <property type="match status" value="1"/>
</dbReference>
<dbReference type="CDD" id="cd24004">
    <property type="entry name" value="ASKHA_NBD_PilM-like"/>
    <property type="match status" value="1"/>
</dbReference>
<dbReference type="InterPro" id="IPR018181">
    <property type="entry name" value="Heat_shock_70_CS"/>
</dbReference>
<comment type="similarity">
    <text evidence="1">Belongs to the heat shock protein 70 family.</text>
</comment>
<dbReference type="Pfam" id="PF14450">
    <property type="entry name" value="FtsA"/>
    <property type="match status" value="1"/>
</dbReference>
<keyword evidence="4" id="KW-0346">Stress response</keyword>
<keyword evidence="8" id="KW-0694">RNA-binding</keyword>
<evidence type="ECO:0000256" key="1">
    <source>
        <dbReference type="ARBA" id="ARBA00007381"/>
    </source>
</evidence>
<dbReference type="EMBL" id="FNNG01000008">
    <property type="protein sequence ID" value="SDX22267.1"/>
    <property type="molecule type" value="Genomic_DNA"/>
</dbReference>
<keyword evidence="11" id="KW-1185">Reference proteome</keyword>
<dbReference type="GO" id="GO:0051301">
    <property type="term" value="P:cell division"/>
    <property type="evidence" value="ECO:0007669"/>
    <property type="project" value="UniProtKB-KW"/>
</dbReference>
<dbReference type="OrthoDB" id="9768127at2"/>
<reference evidence="10 11" key="1">
    <citation type="submission" date="2016-10" db="EMBL/GenBank/DDBJ databases">
        <authorList>
            <person name="de Groot N.N."/>
        </authorList>
    </citation>
    <scope>NUCLEOTIDE SEQUENCE [LARGE SCALE GENOMIC DNA]</scope>
    <source>
        <strain evidence="10 11">DSM 23310</strain>
    </source>
</reference>
<proteinExistence type="inferred from homology"/>
<dbReference type="AlphaFoldDB" id="A0A1H2ZY01"/>
<dbReference type="InterPro" id="IPR043129">
    <property type="entry name" value="ATPase_NBD"/>
</dbReference>
<keyword evidence="10" id="KW-0132">Cell division</keyword>
<dbReference type="InterPro" id="IPR050696">
    <property type="entry name" value="FtsA/MreB"/>
</dbReference>
<accession>A0A1H2ZY01</accession>
<protein>
    <recommendedName>
        <fullName evidence="2">Chaperone protein DnaK</fullName>
    </recommendedName>
    <alternativeName>
        <fullName evidence="3">Chaperone protein dnaK</fullName>
    </alternativeName>
    <alternativeName>
        <fullName evidence="7">HSP70</fullName>
    </alternativeName>
    <alternativeName>
        <fullName evidence="6">Heat shock 70 kDa protein</fullName>
    </alternativeName>
    <alternativeName>
        <fullName evidence="5">Heat shock protein 70</fullName>
    </alternativeName>
</protein>
<dbReference type="Proteomes" id="UP000198828">
    <property type="component" value="Unassembled WGS sequence"/>
</dbReference>
<dbReference type="Gene3D" id="3.30.420.40">
    <property type="match status" value="2"/>
</dbReference>
<dbReference type="GO" id="GO:0003723">
    <property type="term" value="F:RNA binding"/>
    <property type="evidence" value="ECO:0007669"/>
    <property type="project" value="UniProtKB-KW"/>
</dbReference>
<evidence type="ECO:0000256" key="4">
    <source>
        <dbReference type="ARBA" id="ARBA00023016"/>
    </source>
</evidence>
<dbReference type="InterPro" id="IPR003494">
    <property type="entry name" value="SHS2_FtsA"/>
</dbReference>
<dbReference type="PROSITE" id="PS01036">
    <property type="entry name" value="HSP70_3"/>
    <property type="match status" value="1"/>
</dbReference>
<dbReference type="RefSeq" id="WP_093753140.1">
    <property type="nucleotide sequence ID" value="NZ_FNNG01000008.1"/>
</dbReference>
<evidence type="ECO:0000256" key="2">
    <source>
        <dbReference type="ARBA" id="ARBA00014415"/>
    </source>
</evidence>
<evidence type="ECO:0000313" key="10">
    <source>
        <dbReference type="EMBL" id="SDX22267.1"/>
    </source>
</evidence>
<dbReference type="PANTHER" id="PTHR32432">
    <property type="entry name" value="CELL DIVISION PROTEIN FTSA-RELATED"/>
    <property type="match status" value="1"/>
</dbReference>
<gene>
    <name evidence="10" type="ORF">SAMN05660923_01922</name>
</gene>
<evidence type="ECO:0000313" key="11">
    <source>
        <dbReference type="Proteomes" id="UP000198828"/>
    </source>
</evidence>
<evidence type="ECO:0000256" key="8">
    <source>
        <dbReference type="PROSITE-ProRule" id="PRU00182"/>
    </source>
</evidence>